<dbReference type="GO" id="GO:0005576">
    <property type="term" value="C:extracellular region"/>
    <property type="evidence" value="ECO:0007669"/>
    <property type="project" value="UniProtKB-SubCell"/>
</dbReference>
<reference evidence="8" key="1">
    <citation type="submission" date="2014-03" db="EMBL/GenBank/DDBJ databases">
        <title>The sialotranscriptome of Amblyomma triste, Amblyomma parvum and Amblyomma cajennense ticks, uncovered by 454-based RNA-seq.</title>
        <authorList>
            <person name="Garcia G.R."/>
            <person name="Gardinassi L.G."/>
            <person name="Ribeiro J.M."/>
            <person name="Anatriello E."/>
            <person name="Ferreira B.R."/>
            <person name="Moreira H.N."/>
            <person name="Mafra C."/>
            <person name="Olegario M.M."/>
            <person name="Szabo P.J."/>
            <person name="Miranda-Santos I.K."/>
            <person name="Maruyama S.R."/>
        </authorList>
    </citation>
    <scope>NUCLEOTIDE SEQUENCE</scope>
    <source>
        <strain evidence="8">Mato Grasso do Sul</strain>
        <tissue evidence="8">Salivary glands</tissue>
    </source>
</reference>
<organism evidence="8">
    <name type="scientific">Amblyomma triste</name>
    <name type="common">Neotropical tick</name>
    <dbReference type="NCBI Taxonomy" id="251400"/>
    <lineage>
        <taxon>Eukaryota</taxon>
        <taxon>Metazoa</taxon>
        <taxon>Ecdysozoa</taxon>
        <taxon>Arthropoda</taxon>
        <taxon>Chelicerata</taxon>
        <taxon>Arachnida</taxon>
        <taxon>Acari</taxon>
        <taxon>Parasitiformes</taxon>
        <taxon>Ixodida</taxon>
        <taxon>Ixodoidea</taxon>
        <taxon>Ixodidae</taxon>
        <taxon>Amblyomminae</taxon>
        <taxon>Amblyomma</taxon>
    </lineage>
</organism>
<keyword evidence="4 6" id="KW-1015">Disulfide bond</keyword>
<evidence type="ECO:0000256" key="4">
    <source>
        <dbReference type="ARBA" id="ARBA00023157"/>
    </source>
</evidence>
<feature type="non-terminal residue" evidence="8">
    <location>
        <position position="1"/>
    </location>
</feature>
<proteinExistence type="evidence at transcript level"/>
<evidence type="ECO:0000256" key="6">
    <source>
        <dbReference type="RuleBase" id="RU369006"/>
    </source>
</evidence>
<comment type="subcellular location">
    <subcellularLocation>
        <location evidence="1 6">Secreted</location>
    </subcellularLocation>
</comment>
<evidence type="ECO:0000256" key="2">
    <source>
        <dbReference type="ARBA" id="ARBA00022525"/>
    </source>
</evidence>
<name>A0A023G159_AMBTT</name>
<dbReference type="AlphaFoldDB" id="A0A023G159"/>
<protein>
    <recommendedName>
        <fullName evidence="6">Evasin</fullName>
    </recommendedName>
</protein>
<evidence type="ECO:0000313" key="8">
    <source>
        <dbReference type="EMBL" id="JAC27926.1"/>
    </source>
</evidence>
<sequence length="149" mass="16676">LRCYYKLIILLCGFQGMDCLLPDTGEYVDLYADLNETLAYIYDYNNDSSQEYAFNETQDICTIVGLNTTIGPVPVGCTQQCIEEGTKILPNGTQCISMSVQEATAMNPYENNVCQLGSCNFGRCENCDDKVCCQRLPIMTMSIFDESFL</sequence>
<evidence type="ECO:0000256" key="7">
    <source>
        <dbReference type="SAM" id="SignalP"/>
    </source>
</evidence>
<dbReference type="InterPro" id="IPR045797">
    <property type="entry name" value="EVA_Class_A"/>
</dbReference>
<feature type="signal peptide" evidence="7">
    <location>
        <begin position="1"/>
        <end position="19"/>
    </location>
</feature>
<comment type="function">
    <text evidence="6">Salivary chemokine-binding protein which binds to host chemokines.</text>
</comment>
<evidence type="ECO:0000256" key="1">
    <source>
        <dbReference type="ARBA" id="ARBA00004613"/>
    </source>
</evidence>
<accession>A0A023G159</accession>
<keyword evidence="2 6" id="KW-0964">Secreted</keyword>
<dbReference type="Gene3D" id="2.30.130.100">
    <property type="match status" value="1"/>
</dbReference>
<keyword evidence="5 6" id="KW-0325">Glycoprotein</keyword>
<dbReference type="EMBL" id="GBBM01007492">
    <property type="protein sequence ID" value="JAC27926.1"/>
    <property type="molecule type" value="mRNA"/>
</dbReference>
<evidence type="ECO:0000256" key="5">
    <source>
        <dbReference type="ARBA" id="ARBA00023180"/>
    </source>
</evidence>
<evidence type="ECO:0000256" key="3">
    <source>
        <dbReference type="ARBA" id="ARBA00022729"/>
    </source>
</evidence>
<dbReference type="Pfam" id="PF19429">
    <property type="entry name" value="EVA_Class_A"/>
    <property type="match status" value="1"/>
</dbReference>
<keyword evidence="3 6" id="KW-0732">Signal</keyword>
<dbReference type="GO" id="GO:0019957">
    <property type="term" value="F:C-C chemokine binding"/>
    <property type="evidence" value="ECO:0007669"/>
    <property type="project" value="InterPro"/>
</dbReference>
<feature type="chain" id="PRO_5001515952" description="Evasin" evidence="7">
    <location>
        <begin position="20"/>
        <end position="149"/>
    </location>
</feature>